<dbReference type="AlphaFoldDB" id="A0A1H9FE28"/>
<dbReference type="Pfam" id="PF01226">
    <property type="entry name" value="Form_Nir_trans"/>
    <property type="match status" value="1"/>
</dbReference>
<reference evidence="7 8" key="1">
    <citation type="submission" date="2016-10" db="EMBL/GenBank/DDBJ databases">
        <authorList>
            <person name="de Groot N.N."/>
        </authorList>
    </citation>
    <scope>NUCLEOTIDE SEQUENCE [LARGE SCALE GENOMIC DNA]</scope>
    <source>
        <strain evidence="7 8">A52C2</strain>
    </source>
</reference>
<feature type="transmembrane region" description="Helical" evidence="6">
    <location>
        <begin position="258"/>
        <end position="286"/>
    </location>
</feature>
<protein>
    <submittedName>
        <fullName evidence="7">Formate/nitrite transporter FocA, FNT family</fullName>
    </submittedName>
</protein>
<dbReference type="OrthoDB" id="261587at2"/>
<evidence type="ECO:0000256" key="4">
    <source>
        <dbReference type="ARBA" id="ARBA00023136"/>
    </source>
</evidence>
<evidence type="ECO:0000313" key="8">
    <source>
        <dbReference type="Proteomes" id="UP000199647"/>
    </source>
</evidence>
<proteinExistence type="predicted"/>
<dbReference type="Gene3D" id="1.20.1080.10">
    <property type="entry name" value="Glycerol uptake facilitator protein"/>
    <property type="match status" value="1"/>
</dbReference>
<evidence type="ECO:0000256" key="5">
    <source>
        <dbReference type="SAM" id="MobiDB-lite"/>
    </source>
</evidence>
<evidence type="ECO:0000256" key="1">
    <source>
        <dbReference type="ARBA" id="ARBA00004141"/>
    </source>
</evidence>
<evidence type="ECO:0000256" key="2">
    <source>
        <dbReference type="ARBA" id="ARBA00022692"/>
    </source>
</evidence>
<feature type="transmembrane region" description="Helical" evidence="6">
    <location>
        <begin position="229"/>
        <end position="252"/>
    </location>
</feature>
<dbReference type="GO" id="GO:0005886">
    <property type="term" value="C:plasma membrane"/>
    <property type="evidence" value="ECO:0007669"/>
    <property type="project" value="TreeGrafter"/>
</dbReference>
<dbReference type="RefSeq" id="WP_092495969.1">
    <property type="nucleotide sequence ID" value="NZ_FOFG01000004.1"/>
</dbReference>
<dbReference type="EMBL" id="FOFG01000004">
    <property type="protein sequence ID" value="SEQ36201.1"/>
    <property type="molecule type" value="Genomic_DNA"/>
</dbReference>
<gene>
    <name evidence="7" type="ORF">SAMN05216548_10490</name>
</gene>
<keyword evidence="8" id="KW-1185">Reference proteome</keyword>
<keyword evidence="4 6" id="KW-0472">Membrane</keyword>
<name>A0A1H9FE28_9HYPH</name>
<evidence type="ECO:0000256" key="3">
    <source>
        <dbReference type="ARBA" id="ARBA00022989"/>
    </source>
</evidence>
<dbReference type="InterPro" id="IPR023271">
    <property type="entry name" value="Aquaporin-like"/>
</dbReference>
<accession>A0A1H9FE28</accession>
<feature type="transmembrane region" description="Helical" evidence="6">
    <location>
        <begin position="150"/>
        <end position="175"/>
    </location>
</feature>
<dbReference type="PANTHER" id="PTHR30520:SF2">
    <property type="entry name" value="INNER MEMBRANE PROTEIN YFDC"/>
    <property type="match status" value="1"/>
</dbReference>
<organism evidence="7 8">
    <name type="scientific">Faunimonas pinastri</name>
    <dbReference type="NCBI Taxonomy" id="1855383"/>
    <lineage>
        <taxon>Bacteria</taxon>
        <taxon>Pseudomonadati</taxon>
        <taxon>Pseudomonadota</taxon>
        <taxon>Alphaproteobacteria</taxon>
        <taxon>Hyphomicrobiales</taxon>
        <taxon>Afifellaceae</taxon>
        <taxon>Faunimonas</taxon>
    </lineage>
</organism>
<feature type="transmembrane region" description="Helical" evidence="6">
    <location>
        <begin position="195"/>
        <end position="217"/>
    </location>
</feature>
<dbReference type="InterPro" id="IPR000292">
    <property type="entry name" value="For/NO2_transpt"/>
</dbReference>
<dbReference type="PANTHER" id="PTHR30520">
    <property type="entry name" value="FORMATE TRANSPORTER-RELATED"/>
    <property type="match status" value="1"/>
</dbReference>
<feature type="region of interest" description="Disordered" evidence="5">
    <location>
        <begin position="1"/>
        <end position="40"/>
    </location>
</feature>
<keyword evidence="2 6" id="KW-0812">Transmembrane</keyword>
<sequence>MTDSEPQADKHRARHPEEDETAARDQRRDGGRDDAENEAIEEAQSLSAVAVYEVVRREGDEELSRPATSLWWSGVAAGLSISFSLLAQSLLETHLPDTGWRSLISSSGYCVGFLMVVLGRQQLFTENTITAILPLAKDFSASNLGRVGRLWSIVFLANMAGTLFAALFCTFTPVLQPEIYDGMLRISRVMMANDWWSMLIRGISAGFLIATMVWLIPSAEGAKFHTVTLITYLIALGGFTHIIAGSMEAFLLMLHGEIGILTVVGGFMLPVLLGNIIGGTALFAVLAHAQVMNEI</sequence>
<dbReference type="GO" id="GO:0015499">
    <property type="term" value="F:formate transmembrane transporter activity"/>
    <property type="evidence" value="ECO:0007669"/>
    <property type="project" value="TreeGrafter"/>
</dbReference>
<feature type="compositionally biased region" description="Basic and acidic residues" evidence="5">
    <location>
        <begin position="7"/>
        <end position="34"/>
    </location>
</feature>
<evidence type="ECO:0000313" key="7">
    <source>
        <dbReference type="EMBL" id="SEQ36201.1"/>
    </source>
</evidence>
<dbReference type="Proteomes" id="UP000199647">
    <property type="component" value="Unassembled WGS sequence"/>
</dbReference>
<comment type="subcellular location">
    <subcellularLocation>
        <location evidence="1">Membrane</location>
        <topology evidence="1">Multi-pass membrane protein</topology>
    </subcellularLocation>
</comment>
<keyword evidence="3 6" id="KW-1133">Transmembrane helix</keyword>
<evidence type="ECO:0000256" key="6">
    <source>
        <dbReference type="SAM" id="Phobius"/>
    </source>
</evidence>
<dbReference type="STRING" id="1855383.SAMN05216548_10490"/>